<dbReference type="KEGG" id="ghi:107917208"/>
<accession>A0A1U8KMX9</accession>
<dbReference type="InterPro" id="IPR036397">
    <property type="entry name" value="RNaseH_sf"/>
</dbReference>
<dbReference type="Gene3D" id="3.30.420.10">
    <property type="entry name" value="Ribonuclease H-like superfamily/Ribonuclease H"/>
    <property type="match status" value="1"/>
</dbReference>
<protein>
    <submittedName>
        <fullName evidence="2">Uncharacterized protein</fullName>
    </submittedName>
</protein>
<dbReference type="Proteomes" id="UP000818029">
    <property type="component" value="Chromosome A01"/>
</dbReference>
<proteinExistence type="predicted"/>
<dbReference type="GO" id="GO:0003676">
    <property type="term" value="F:nucleic acid binding"/>
    <property type="evidence" value="ECO:0007669"/>
    <property type="project" value="InterPro"/>
</dbReference>
<dbReference type="Gene3D" id="3.30.70.270">
    <property type="match status" value="1"/>
</dbReference>
<keyword evidence="1" id="KW-1185">Reference proteome</keyword>
<dbReference type="SUPFAM" id="SSF56672">
    <property type="entry name" value="DNA/RNA polymerases"/>
    <property type="match status" value="1"/>
</dbReference>
<gene>
    <name evidence="2" type="primary">LOC107917208</name>
</gene>
<dbReference type="OrthoDB" id="978246at2759"/>
<sequence>MHKEIKVYVGDMIAKSQTEKKHVQVLRKLFLRLRKFQLKLNPAKYTFGAKSRKLFGFMVSEKGIEIDPDKVKAIQELSPPRTRKEETRDPKSIDYRKLVLELVKEFDDITFCYLPRDENQIADALAILASMIKVNKQEDVKPIRMSIYETLAHCYNIEEDEEKDDHPWFHDILQYVKNRGYPDQASENDKRTLRRLTIDYVLDEEILYKRKKDQYDSESLQSVQDQTPQLVTILPKSEWGSGSGQ</sequence>
<dbReference type="InterPro" id="IPR043502">
    <property type="entry name" value="DNA/RNA_pol_sf"/>
</dbReference>
<dbReference type="InterPro" id="IPR043128">
    <property type="entry name" value="Rev_trsase/Diguanyl_cyclase"/>
</dbReference>
<dbReference type="PaxDb" id="3635-A0A1U8KMX9"/>
<dbReference type="AlphaFoldDB" id="A0A1U8KMX9"/>
<dbReference type="PANTHER" id="PTHR48475:SF1">
    <property type="entry name" value="RNASE H TYPE-1 DOMAIN-CONTAINING PROTEIN"/>
    <property type="match status" value="1"/>
</dbReference>
<dbReference type="PANTHER" id="PTHR48475">
    <property type="entry name" value="RIBONUCLEASE H"/>
    <property type="match status" value="1"/>
</dbReference>
<evidence type="ECO:0000313" key="1">
    <source>
        <dbReference type="Proteomes" id="UP000818029"/>
    </source>
</evidence>
<dbReference type="RefSeq" id="XP_016702074.1">
    <property type="nucleotide sequence ID" value="XM_016846585.1"/>
</dbReference>
<name>A0A1U8KMX9_GOSHI</name>
<evidence type="ECO:0000313" key="2">
    <source>
        <dbReference type="RefSeq" id="XP_016702074.1"/>
    </source>
</evidence>
<reference evidence="2" key="2">
    <citation type="submission" date="2025-08" db="UniProtKB">
        <authorList>
            <consortium name="RefSeq"/>
        </authorList>
    </citation>
    <scope>IDENTIFICATION</scope>
</reference>
<reference evidence="1" key="1">
    <citation type="journal article" date="2020" name="Nat. Genet.">
        <title>Genomic diversifications of five Gossypium allopolyploid species and their impact on cotton improvement.</title>
        <authorList>
            <person name="Chen Z.J."/>
            <person name="Sreedasyam A."/>
            <person name="Ando A."/>
            <person name="Song Q."/>
            <person name="De Santiago L.M."/>
            <person name="Hulse-Kemp A.M."/>
            <person name="Ding M."/>
            <person name="Ye W."/>
            <person name="Kirkbride R.C."/>
            <person name="Jenkins J."/>
            <person name="Plott C."/>
            <person name="Lovell J."/>
            <person name="Lin Y.M."/>
            <person name="Vaughn R."/>
            <person name="Liu B."/>
            <person name="Simpson S."/>
            <person name="Scheffler B.E."/>
            <person name="Wen L."/>
            <person name="Saski C.A."/>
            <person name="Grover C.E."/>
            <person name="Hu G."/>
            <person name="Conover J.L."/>
            <person name="Carlson J.W."/>
            <person name="Shu S."/>
            <person name="Boston L.B."/>
            <person name="Williams M."/>
            <person name="Peterson D.G."/>
            <person name="McGee K."/>
            <person name="Jones D.C."/>
            <person name="Wendel J.F."/>
            <person name="Stelly D.M."/>
            <person name="Grimwood J."/>
            <person name="Schmutz J."/>
        </authorList>
    </citation>
    <scope>NUCLEOTIDE SEQUENCE [LARGE SCALE GENOMIC DNA]</scope>
    <source>
        <strain evidence="1">cv. TM-1</strain>
    </source>
</reference>
<organism evidence="1 2">
    <name type="scientific">Gossypium hirsutum</name>
    <name type="common">Upland cotton</name>
    <name type="synonym">Gossypium mexicanum</name>
    <dbReference type="NCBI Taxonomy" id="3635"/>
    <lineage>
        <taxon>Eukaryota</taxon>
        <taxon>Viridiplantae</taxon>
        <taxon>Streptophyta</taxon>
        <taxon>Embryophyta</taxon>
        <taxon>Tracheophyta</taxon>
        <taxon>Spermatophyta</taxon>
        <taxon>Magnoliopsida</taxon>
        <taxon>eudicotyledons</taxon>
        <taxon>Gunneridae</taxon>
        <taxon>Pentapetalae</taxon>
        <taxon>rosids</taxon>
        <taxon>malvids</taxon>
        <taxon>Malvales</taxon>
        <taxon>Malvaceae</taxon>
        <taxon>Malvoideae</taxon>
        <taxon>Gossypium</taxon>
    </lineage>
</organism>
<dbReference type="GeneID" id="107917208"/>